<dbReference type="InterPro" id="IPR001304">
    <property type="entry name" value="C-type_lectin-like"/>
</dbReference>
<evidence type="ECO:0000259" key="2">
    <source>
        <dbReference type="PROSITE" id="PS50041"/>
    </source>
</evidence>
<comment type="caution">
    <text evidence="3">The sequence shown here is derived from an EMBL/GenBank/DDBJ whole genome shotgun (WGS) entry which is preliminary data.</text>
</comment>
<keyword evidence="1" id="KW-0175">Coiled coil</keyword>
<evidence type="ECO:0000313" key="3">
    <source>
        <dbReference type="EMBL" id="KAK2174463.1"/>
    </source>
</evidence>
<dbReference type="Gene3D" id="3.10.100.10">
    <property type="entry name" value="Mannose-Binding Protein A, subunit A"/>
    <property type="match status" value="1"/>
</dbReference>
<dbReference type="CDD" id="cd00037">
    <property type="entry name" value="CLECT"/>
    <property type="match status" value="1"/>
</dbReference>
<name>A0AAD9KPW0_RIDPI</name>
<dbReference type="Pfam" id="PF00059">
    <property type="entry name" value="Lectin_C"/>
    <property type="match status" value="1"/>
</dbReference>
<dbReference type="Proteomes" id="UP001209878">
    <property type="component" value="Unassembled WGS sequence"/>
</dbReference>
<dbReference type="PANTHER" id="PTHR22803">
    <property type="entry name" value="MANNOSE, PHOSPHOLIPASE, LECTIN RECEPTOR RELATED"/>
    <property type="match status" value="1"/>
</dbReference>
<reference evidence="3" key="1">
    <citation type="journal article" date="2023" name="Mol. Biol. Evol.">
        <title>Third-Generation Sequencing Reveals the Adaptive Role of the Epigenome in Three Deep-Sea Polychaetes.</title>
        <authorList>
            <person name="Perez M."/>
            <person name="Aroh O."/>
            <person name="Sun Y."/>
            <person name="Lan Y."/>
            <person name="Juniper S.K."/>
            <person name="Young C.R."/>
            <person name="Angers B."/>
            <person name="Qian P.Y."/>
        </authorList>
    </citation>
    <scope>NUCLEOTIDE SEQUENCE</scope>
    <source>
        <strain evidence="3">R07B-5</strain>
    </source>
</reference>
<dbReference type="SUPFAM" id="SSF56436">
    <property type="entry name" value="C-type lectin-like"/>
    <property type="match status" value="1"/>
</dbReference>
<keyword evidence="4" id="KW-1185">Reference proteome</keyword>
<proteinExistence type="predicted"/>
<dbReference type="PROSITE" id="PS50041">
    <property type="entry name" value="C_TYPE_LECTIN_2"/>
    <property type="match status" value="1"/>
</dbReference>
<dbReference type="InterPro" id="IPR016186">
    <property type="entry name" value="C-type_lectin-like/link_sf"/>
</dbReference>
<evidence type="ECO:0000313" key="4">
    <source>
        <dbReference type="Proteomes" id="UP001209878"/>
    </source>
</evidence>
<protein>
    <recommendedName>
        <fullName evidence="2">C-type lectin domain-containing protein</fullName>
    </recommendedName>
</protein>
<dbReference type="AlphaFoldDB" id="A0AAD9KPW0"/>
<sequence length="200" mass="22921">MYLSFDVNCVRGQATTDQCRSDDNGGLQTVLLEQTLHTLQAINERLQAVESRLESLEQWVKESDKDTRCRSSGKGKLSCYKLVHQQMNWMESRAYCKNLHDGVDLVSIESAEENRFLQDMILAVGQSGCSYIFTSGRKESNGTWTWAATGKAFGYTDWGPNQPDNWKLYEDVMEFRSYGGEYRWNDRNTGKKCCSLCEFP</sequence>
<organism evidence="3 4">
    <name type="scientific">Ridgeia piscesae</name>
    <name type="common">Tubeworm</name>
    <dbReference type="NCBI Taxonomy" id="27915"/>
    <lineage>
        <taxon>Eukaryota</taxon>
        <taxon>Metazoa</taxon>
        <taxon>Spiralia</taxon>
        <taxon>Lophotrochozoa</taxon>
        <taxon>Annelida</taxon>
        <taxon>Polychaeta</taxon>
        <taxon>Sedentaria</taxon>
        <taxon>Canalipalpata</taxon>
        <taxon>Sabellida</taxon>
        <taxon>Siboglinidae</taxon>
        <taxon>Ridgeia</taxon>
    </lineage>
</organism>
<feature type="domain" description="C-type lectin" evidence="2">
    <location>
        <begin position="79"/>
        <end position="198"/>
    </location>
</feature>
<gene>
    <name evidence="3" type="ORF">NP493_800g01024</name>
</gene>
<accession>A0AAD9KPW0</accession>
<dbReference type="InterPro" id="IPR050111">
    <property type="entry name" value="C-type_lectin/snaclec_domain"/>
</dbReference>
<dbReference type="SMART" id="SM00034">
    <property type="entry name" value="CLECT"/>
    <property type="match status" value="1"/>
</dbReference>
<evidence type="ECO:0000256" key="1">
    <source>
        <dbReference type="SAM" id="Coils"/>
    </source>
</evidence>
<dbReference type="EMBL" id="JAODUO010000800">
    <property type="protein sequence ID" value="KAK2174463.1"/>
    <property type="molecule type" value="Genomic_DNA"/>
</dbReference>
<dbReference type="InterPro" id="IPR016187">
    <property type="entry name" value="CTDL_fold"/>
</dbReference>
<feature type="coiled-coil region" evidence="1">
    <location>
        <begin position="32"/>
        <end position="59"/>
    </location>
</feature>